<accession>A0A0G1TP19</accession>
<dbReference type="InterPro" id="IPR035069">
    <property type="entry name" value="TTHA1013/TTHA0281-like"/>
</dbReference>
<gene>
    <name evidence="1" type="ORF">UX78_C0015G0045</name>
</gene>
<dbReference type="EMBL" id="LCNM01000015">
    <property type="protein sequence ID" value="KKU55898.1"/>
    <property type="molecule type" value="Genomic_DNA"/>
</dbReference>
<dbReference type="AlphaFoldDB" id="A0A0G1TP19"/>
<evidence type="ECO:0000313" key="1">
    <source>
        <dbReference type="EMBL" id="KKU55898.1"/>
    </source>
</evidence>
<comment type="caution">
    <text evidence="1">The sequence shown here is derived from an EMBL/GenBank/DDBJ whole genome shotgun (WGS) entry which is preliminary data.</text>
</comment>
<evidence type="ECO:0000313" key="2">
    <source>
        <dbReference type="Proteomes" id="UP000034607"/>
    </source>
</evidence>
<dbReference type="SUPFAM" id="SSF143100">
    <property type="entry name" value="TTHA1013/TTHA0281-like"/>
    <property type="match status" value="1"/>
</dbReference>
<dbReference type="Proteomes" id="UP000034607">
    <property type="component" value="Unassembled WGS sequence"/>
</dbReference>
<reference evidence="1 2" key="1">
    <citation type="journal article" date="2015" name="Nature">
        <title>rRNA introns, odd ribosomes, and small enigmatic genomes across a large radiation of phyla.</title>
        <authorList>
            <person name="Brown C.T."/>
            <person name="Hug L.A."/>
            <person name="Thomas B.C."/>
            <person name="Sharon I."/>
            <person name="Castelle C.J."/>
            <person name="Singh A."/>
            <person name="Wilkins M.J."/>
            <person name="Williams K.H."/>
            <person name="Banfield J.F."/>
        </authorList>
    </citation>
    <scope>NUCLEOTIDE SEQUENCE [LARGE SCALE GENOMIC DNA]</scope>
</reference>
<evidence type="ECO:0008006" key="3">
    <source>
        <dbReference type="Google" id="ProtNLM"/>
    </source>
</evidence>
<proteinExistence type="predicted"/>
<protein>
    <recommendedName>
        <fullName evidence="3">HicB-like antitoxin of toxin-antitoxin system domain-containing protein</fullName>
    </recommendedName>
</protein>
<sequence length="84" mass="9068">MAKQTVLDKYKVEITQQPDGSYLAVCPDLSGVYAEGKTYLDAVLNVEDVLRISLGLLGKSQSLAKAGRKFSLEIPNPLQLGLTS</sequence>
<name>A0A0G1TP19_9BACT</name>
<organism evidence="1 2">
    <name type="scientific">Candidatus Amesbacteria bacterium GW2011_GWA2_47_11</name>
    <dbReference type="NCBI Taxonomy" id="1618357"/>
    <lineage>
        <taxon>Bacteria</taxon>
        <taxon>Candidatus Amesiibacteriota</taxon>
    </lineage>
</organism>
<dbReference type="Gene3D" id="3.30.160.250">
    <property type="match status" value="1"/>
</dbReference>